<protein>
    <submittedName>
        <fullName evidence="1">Uncharacterized protein</fullName>
    </submittedName>
</protein>
<dbReference type="EnsemblMetazoa" id="AFUN008715-RA">
    <property type="protein sequence ID" value="AFUN008715-PA"/>
    <property type="gene ID" value="AFUN008715"/>
</dbReference>
<dbReference type="VEuPathDB" id="VectorBase:AFUN008715"/>
<proteinExistence type="predicted"/>
<evidence type="ECO:0000313" key="1">
    <source>
        <dbReference type="EnsemblMetazoa" id="AFUN008715-PA"/>
    </source>
</evidence>
<dbReference type="VEuPathDB" id="VectorBase:AFUN2_005265"/>
<sequence>MSFYFVFRHRHIPMAPTTSTQKIQLAIFNYTGMAPSQYYFTQRGRAVSLSDLSSVCLDVPIYIVKRTSAPTDRSGLAKTTVKDTCCKCANQDLSGRQRRTTNE</sequence>
<reference evidence="1" key="1">
    <citation type="submission" date="2020-05" db="UniProtKB">
        <authorList>
            <consortium name="EnsemblMetazoa"/>
        </authorList>
    </citation>
    <scope>IDENTIFICATION</scope>
    <source>
        <strain evidence="1">FUMOZ</strain>
    </source>
</reference>
<accession>A0A182RR20</accession>
<organism evidence="1">
    <name type="scientific">Anopheles funestus</name>
    <name type="common">African malaria mosquito</name>
    <dbReference type="NCBI Taxonomy" id="62324"/>
    <lineage>
        <taxon>Eukaryota</taxon>
        <taxon>Metazoa</taxon>
        <taxon>Ecdysozoa</taxon>
        <taxon>Arthropoda</taxon>
        <taxon>Hexapoda</taxon>
        <taxon>Insecta</taxon>
        <taxon>Pterygota</taxon>
        <taxon>Neoptera</taxon>
        <taxon>Endopterygota</taxon>
        <taxon>Diptera</taxon>
        <taxon>Nematocera</taxon>
        <taxon>Culicoidea</taxon>
        <taxon>Culicidae</taxon>
        <taxon>Anophelinae</taxon>
        <taxon>Anopheles</taxon>
    </lineage>
</organism>
<name>A0A182RR20_ANOFN</name>
<dbReference type="AlphaFoldDB" id="A0A182RR20"/>